<name>A0A0E4BTT4_9BRAD</name>
<accession>A0A0E4BTT4</accession>
<evidence type="ECO:0000313" key="1">
    <source>
        <dbReference type="EMBL" id="BAR60614.1"/>
    </source>
</evidence>
<dbReference type="Proteomes" id="UP000063308">
    <property type="component" value="Chromosome"/>
</dbReference>
<dbReference type="AlphaFoldDB" id="A0A0E4BTT4"/>
<gene>
    <name evidence="1" type="ORF">NK6_7463</name>
</gene>
<protein>
    <submittedName>
        <fullName evidence="1">Uncharacterized protein</fullName>
    </submittedName>
</protein>
<proteinExistence type="predicted"/>
<evidence type="ECO:0000313" key="2">
    <source>
        <dbReference type="Proteomes" id="UP000063308"/>
    </source>
</evidence>
<organism evidence="1 2">
    <name type="scientific">Bradyrhizobium diazoefficiens</name>
    <dbReference type="NCBI Taxonomy" id="1355477"/>
    <lineage>
        <taxon>Bacteria</taxon>
        <taxon>Pseudomonadati</taxon>
        <taxon>Pseudomonadota</taxon>
        <taxon>Alphaproteobacteria</taxon>
        <taxon>Hyphomicrobiales</taxon>
        <taxon>Nitrobacteraceae</taxon>
        <taxon>Bradyrhizobium</taxon>
    </lineage>
</organism>
<dbReference type="EMBL" id="AP014685">
    <property type="protein sequence ID" value="BAR60614.1"/>
    <property type="molecule type" value="Genomic_DNA"/>
</dbReference>
<sequence>MIATISQRINSPTNIPDILSSLEPKRRYRAPMALN</sequence>
<reference evidence="1 2" key="1">
    <citation type="submission" date="2014-11" db="EMBL/GenBank/DDBJ databases">
        <title>Symbiosis island explosion on the genome of extra-slow-growing strains of soybean bradyrhizobia with massive insertion sequences.</title>
        <authorList>
            <person name="Iida T."/>
            <person name="Minamisawa K."/>
        </authorList>
    </citation>
    <scope>NUCLEOTIDE SEQUENCE [LARGE SCALE GENOMIC DNA]</scope>
    <source>
        <strain evidence="1 2">NK6</strain>
    </source>
</reference>